<comment type="caution">
    <text evidence="4">The sequence shown here is derived from an EMBL/GenBank/DDBJ whole genome shotgun (WGS) entry which is preliminary data.</text>
</comment>
<proteinExistence type="predicted"/>
<keyword evidence="1" id="KW-0597">Phosphoprotein</keyword>
<dbReference type="SMART" id="SM00448">
    <property type="entry name" value="REC"/>
    <property type="match status" value="1"/>
</dbReference>
<organism evidence="4 5">
    <name type="scientific">Hyunsoonleella aquatilis</name>
    <dbReference type="NCBI Taxonomy" id="2762758"/>
    <lineage>
        <taxon>Bacteria</taxon>
        <taxon>Pseudomonadati</taxon>
        <taxon>Bacteroidota</taxon>
        <taxon>Flavobacteriia</taxon>
        <taxon>Flavobacteriales</taxon>
        <taxon>Flavobacteriaceae</taxon>
    </lineage>
</organism>
<dbReference type="Gene3D" id="2.40.50.1020">
    <property type="entry name" value="LytTr DNA-binding domain"/>
    <property type="match status" value="1"/>
</dbReference>
<dbReference type="SMART" id="SM00850">
    <property type="entry name" value="LytTR"/>
    <property type="match status" value="1"/>
</dbReference>
<evidence type="ECO:0000259" key="2">
    <source>
        <dbReference type="PROSITE" id="PS50110"/>
    </source>
</evidence>
<gene>
    <name evidence="4" type="ORF">H7U19_07145</name>
</gene>
<dbReference type="InterPro" id="IPR007492">
    <property type="entry name" value="LytTR_DNA-bd_dom"/>
</dbReference>
<dbReference type="Gene3D" id="3.40.50.2300">
    <property type="match status" value="1"/>
</dbReference>
<feature type="domain" description="HTH LytTR-type" evidence="3">
    <location>
        <begin position="139"/>
        <end position="237"/>
    </location>
</feature>
<dbReference type="GO" id="GO:0000156">
    <property type="term" value="F:phosphorelay response regulator activity"/>
    <property type="evidence" value="ECO:0007669"/>
    <property type="project" value="InterPro"/>
</dbReference>
<dbReference type="PROSITE" id="PS50930">
    <property type="entry name" value="HTH_LYTTR"/>
    <property type="match status" value="1"/>
</dbReference>
<evidence type="ECO:0000256" key="1">
    <source>
        <dbReference type="PROSITE-ProRule" id="PRU00169"/>
    </source>
</evidence>
<dbReference type="PROSITE" id="PS50110">
    <property type="entry name" value="RESPONSE_REGULATORY"/>
    <property type="match status" value="1"/>
</dbReference>
<dbReference type="Pfam" id="PF04397">
    <property type="entry name" value="LytTR"/>
    <property type="match status" value="1"/>
</dbReference>
<feature type="domain" description="Response regulatory" evidence="2">
    <location>
        <begin position="4"/>
        <end position="115"/>
    </location>
</feature>
<dbReference type="InterPro" id="IPR011006">
    <property type="entry name" value="CheY-like_superfamily"/>
</dbReference>
<evidence type="ECO:0000259" key="3">
    <source>
        <dbReference type="PROSITE" id="PS50930"/>
    </source>
</evidence>
<dbReference type="PANTHER" id="PTHR37299">
    <property type="entry name" value="TRANSCRIPTIONAL REGULATOR-RELATED"/>
    <property type="match status" value="1"/>
</dbReference>
<name>A0A923HAK7_9FLAO</name>
<reference evidence="4" key="1">
    <citation type="submission" date="2020-08" db="EMBL/GenBank/DDBJ databases">
        <title>Hyunsoonleella sp. strain SJ7 genome sequencing and assembly.</title>
        <authorList>
            <person name="Kim I."/>
        </authorList>
    </citation>
    <scope>NUCLEOTIDE SEQUENCE</scope>
    <source>
        <strain evidence="4">SJ7</strain>
    </source>
</reference>
<dbReference type="Pfam" id="PF00072">
    <property type="entry name" value="Response_reg"/>
    <property type="match status" value="1"/>
</dbReference>
<feature type="modified residue" description="4-aspartylphosphate" evidence="1">
    <location>
        <position position="55"/>
    </location>
</feature>
<dbReference type="InterPro" id="IPR046947">
    <property type="entry name" value="LytR-like"/>
</dbReference>
<dbReference type="AlphaFoldDB" id="A0A923HAK7"/>
<dbReference type="SUPFAM" id="SSF52172">
    <property type="entry name" value="CheY-like"/>
    <property type="match status" value="1"/>
</dbReference>
<dbReference type="RefSeq" id="WP_186560674.1">
    <property type="nucleotide sequence ID" value="NZ_JACNMF010000002.1"/>
</dbReference>
<keyword evidence="5" id="KW-1185">Reference proteome</keyword>
<sequence>MKINCIIVDDESLARKGLKKYVEAIDFLDLKGLCINAMQANTLLKTETIDLVFLDIEMPLISGMDFLKSLSNPPKVIFTTAYSEYALESFAFDVIDYLVKPISFERFLQACNKAYKVFETPKLEIPVTSKEKKEEQDYLFVKVDHELVKINHDDILFIEGMQNYIRIYTLTTNHVVLVPLKNVFTLLPDNRFYQVHKSYVIPLDKVQAISGNQIIISQHKIPVSRNKKNEVLDILTRNKILKK</sequence>
<dbReference type="Proteomes" id="UP000656244">
    <property type="component" value="Unassembled WGS sequence"/>
</dbReference>
<accession>A0A923HAK7</accession>
<evidence type="ECO:0000313" key="5">
    <source>
        <dbReference type="Proteomes" id="UP000656244"/>
    </source>
</evidence>
<protein>
    <submittedName>
        <fullName evidence="4">Response regulator transcription factor</fullName>
    </submittedName>
</protein>
<dbReference type="PANTHER" id="PTHR37299:SF1">
    <property type="entry name" value="STAGE 0 SPORULATION PROTEIN A HOMOLOG"/>
    <property type="match status" value="1"/>
</dbReference>
<dbReference type="InterPro" id="IPR001789">
    <property type="entry name" value="Sig_transdc_resp-reg_receiver"/>
</dbReference>
<dbReference type="EMBL" id="JACNMF010000002">
    <property type="protein sequence ID" value="MBC3758172.1"/>
    <property type="molecule type" value="Genomic_DNA"/>
</dbReference>
<evidence type="ECO:0000313" key="4">
    <source>
        <dbReference type="EMBL" id="MBC3758172.1"/>
    </source>
</evidence>
<dbReference type="GO" id="GO:0003677">
    <property type="term" value="F:DNA binding"/>
    <property type="evidence" value="ECO:0007669"/>
    <property type="project" value="InterPro"/>
</dbReference>